<comment type="caution">
    <text evidence="1">The sequence shown here is derived from an EMBL/GenBank/DDBJ whole genome shotgun (WGS) entry which is preliminary data.</text>
</comment>
<evidence type="ECO:0000313" key="1">
    <source>
        <dbReference type="EMBL" id="MCC9294383.1"/>
    </source>
</evidence>
<dbReference type="Pfam" id="PF09669">
    <property type="entry name" value="Phage_pRha"/>
    <property type="match status" value="1"/>
</dbReference>
<protein>
    <submittedName>
        <fullName evidence="1">Rha family transcriptional regulator</fullName>
    </submittedName>
</protein>
<dbReference type="InterPro" id="IPR014054">
    <property type="entry name" value="Phage_regulatory_Rha"/>
</dbReference>
<sequence length="217" mass="25266">MDKLVFIDSNDLHEEPFTTSKIIAKYGGQTHHSIQVLISTYEKDIKEFGVFSFQMSKPKSSKGGRPEKIYKLNEPQASFLITLMKNTRQVVNFKKALVKQFYAMREELIRRRVERHQGIKERNALTDAIKRLPDGKYKDHLYSNVTRLIYKILFNKTVAQLKKQFSVPEKGNLRDYIPKTELAQVKKLENQAATLIKARLPYKKIKEALLNIYSTTV</sequence>
<proteinExistence type="predicted"/>
<dbReference type="Proteomes" id="UP001165422">
    <property type="component" value="Unassembled WGS sequence"/>
</dbReference>
<reference evidence="1" key="1">
    <citation type="submission" date="2021-11" db="EMBL/GenBank/DDBJ databases">
        <authorList>
            <person name="Qingchun L."/>
            <person name="Dong Z."/>
            <person name="Zongwei Q."/>
            <person name="Jia Z."/>
            <person name="Duotao L."/>
        </authorList>
    </citation>
    <scope>NUCLEOTIDE SEQUENCE</scope>
    <source>
        <strain evidence="1">WLY-B-L2</strain>
    </source>
</reference>
<name>A0ABS8N3M1_9CLOT</name>
<dbReference type="EMBL" id="JAJJPB010000004">
    <property type="protein sequence ID" value="MCC9294383.1"/>
    <property type="molecule type" value="Genomic_DNA"/>
</dbReference>
<keyword evidence="2" id="KW-1185">Reference proteome</keyword>
<organism evidence="1 2">
    <name type="scientific">Clostridium aromativorans</name>
    <dbReference type="NCBI Taxonomy" id="2836848"/>
    <lineage>
        <taxon>Bacteria</taxon>
        <taxon>Bacillati</taxon>
        <taxon>Bacillota</taxon>
        <taxon>Clostridia</taxon>
        <taxon>Eubacteriales</taxon>
        <taxon>Clostridiaceae</taxon>
        <taxon>Clostridium</taxon>
    </lineage>
</organism>
<gene>
    <name evidence="1" type="ORF">LN736_05775</name>
</gene>
<evidence type="ECO:0000313" key="2">
    <source>
        <dbReference type="Proteomes" id="UP001165422"/>
    </source>
</evidence>
<accession>A0ABS8N3M1</accession>
<dbReference type="RefSeq" id="WP_229981183.1">
    <property type="nucleotide sequence ID" value="NZ_JAJJPB010000004.1"/>
</dbReference>